<organism evidence="6 7">
    <name type="scientific">Taphrina deformans (strain PYCC 5710 / ATCC 11124 / CBS 356.35 / IMI 108563 / JCM 9778 / NBRC 8474)</name>
    <name type="common">Peach leaf curl fungus</name>
    <name type="synonym">Lalaria deformans</name>
    <dbReference type="NCBI Taxonomy" id="1097556"/>
    <lineage>
        <taxon>Eukaryota</taxon>
        <taxon>Fungi</taxon>
        <taxon>Dikarya</taxon>
        <taxon>Ascomycota</taxon>
        <taxon>Taphrinomycotina</taxon>
        <taxon>Taphrinomycetes</taxon>
        <taxon>Taphrinales</taxon>
        <taxon>Taphrinaceae</taxon>
        <taxon>Taphrina</taxon>
    </lineage>
</organism>
<reference evidence="6 7" key="1">
    <citation type="journal article" date="2013" name="MBio">
        <title>Genome sequencing of the plant pathogen Taphrina deformans, the causal agent of peach leaf curl.</title>
        <authorList>
            <person name="Cisse O.H."/>
            <person name="Almeida J.M.G.C.F."/>
            <person name="Fonseca A."/>
            <person name="Kumar A.A."/>
            <person name="Salojaervi J."/>
            <person name="Overmyer K."/>
            <person name="Hauser P.M."/>
            <person name="Pagni M."/>
        </authorList>
    </citation>
    <scope>NUCLEOTIDE SEQUENCE [LARGE SCALE GENOMIC DNA]</scope>
    <source>
        <strain evidence="7">PYCC 5710 / ATCC 11124 / CBS 356.35 / IMI 108563 / JCM 9778 / NBRC 8474</strain>
    </source>
</reference>
<dbReference type="PANTHER" id="PTHR12655">
    <property type="entry name" value="ACYL-COA THIOESTERASE"/>
    <property type="match status" value="1"/>
</dbReference>
<keyword evidence="3 6" id="KW-0378">Hydrolase</keyword>
<evidence type="ECO:0000256" key="4">
    <source>
        <dbReference type="ARBA" id="ARBA00022946"/>
    </source>
</evidence>
<dbReference type="STRING" id="1097556.R4XGB4"/>
<dbReference type="CDD" id="cd03442">
    <property type="entry name" value="BFIT_BACH"/>
    <property type="match status" value="2"/>
</dbReference>
<evidence type="ECO:0000313" key="6">
    <source>
        <dbReference type="EMBL" id="CCG82424.1"/>
    </source>
</evidence>
<dbReference type="InterPro" id="IPR033120">
    <property type="entry name" value="HOTDOG_ACOT"/>
</dbReference>
<evidence type="ECO:0000313" key="7">
    <source>
        <dbReference type="Proteomes" id="UP000013776"/>
    </source>
</evidence>
<dbReference type="SUPFAM" id="SSF54637">
    <property type="entry name" value="Thioesterase/thiol ester dehydrase-isomerase"/>
    <property type="match status" value="2"/>
</dbReference>
<dbReference type="PROSITE" id="PS51770">
    <property type="entry name" value="HOTDOG_ACOT"/>
    <property type="match status" value="2"/>
</dbReference>
<accession>R4XGB4</accession>
<dbReference type="Proteomes" id="UP000013776">
    <property type="component" value="Unassembled WGS sequence"/>
</dbReference>
<dbReference type="Gene3D" id="3.10.129.10">
    <property type="entry name" value="Hotdog Thioesterase"/>
    <property type="match status" value="2"/>
</dbReference>
<comment type="similarity">
    <text evidence="1">Belongs to the acyl coenzyme A hydrolase family.</text>
</comment>
<dbReference type="InterPro" id="IPR029069">
    <property type="entry name" value="HotDog_dom_sf"/>
</dbReference>
<keyword evidence="7" id="KW-1185">Reference proteome</keyword>
<dbReference type="Pfam" id="PF03061">
    <property type="entry name" value="4HBT"/>
    <property type="match status" value="1"/>
</dbReference>
<keyword evidence="2" id="KW-0677">Repeat</keyword>
<evidence type="ECO:0000256" key="1">
    <source>
        <dbReference type="ARBA" id="ARBA00010458"/>
    </source>
</evidence>
<sequence>MRDIDEAIDKYKSYGSDAQQSGPTEPISKRMKDSYVEGYLPFTTDPVVREDYINAFGGIRLGKLLEDLDALSGAIAYKHCDDLNHRTLPLAIVTASVDRIDLLNSLEIDRDMRLSGHVTYVGSSSMEITVRVESSIKEGEVRDDEDGGMIPIMLARFTFVARDPTTDKAARVNTLALTTHLEHEIFEAGRRAKEQASIARRTDLSRQAPTAAESAAIHQTWSSNYGLDDLDIRPKPGSISPRQTQLGRALLCHPAQRNLRNNVFGGYLMKESYDLAFITANIHLAHRPRFLSSSQLTFSHPVPIGSVLDFKARVVAQNETRFCVTVTADTVVPATQDRRTTSTFHYTFSRTCDENGAGQICGRELISETYGDAVRQVAAQRRERGALSREDQIQLFRRLRLPAST</sequence>
<keyword evidence="4" id="KW-0809">Transit peptide</keyword>
<gene>
    <name evidence="6" type="ORF">TAPDE_002421</name>
</gene>
<dbReference type="eggNOG" id="KOG2763">
    <property type="taxonomic scope" value="Eukaryota"/>
</dbReference>
<evidence type="ECO:0000256" key="2">
    <source>
        <dbReference type="ARBA" id="ARBA00022737"/>
    </source>
</evidence>
<evidence type="ECO:0000259" key="5">
    <source>
        <dbReference type="PROSITE" id="PS51770"/>
    </source>
</evidence>
<dbReference type="InterPro" id="IPR006683">
    <property type="entry name" value="Thioestr_dom"/>
</dbReference>
<name>R4XGB4_TAPDE</name>
<dbReference type="GO" id="GO:0005739">
    <property type="term" value="C:mitochondrion"/>
    <property type="evidence" value="ECO:0007669"/>
    <property type="project" value="TreeGrafter"/>
</dbReference>
<feature type="domain" description="HotDog ACOT-type" evidence="5">
    <location>
        <begin position="38"/>
        <end position="165"/>
    </location>
</feature>
<dbReference type="OrthoDB" id="331699at2759"/>
<dbReference type="PANTHER" id="PTHR12655:SF0">
    <property type="entry name" value="ACYL-COENZYME A THIOESTERASE 9, MITOCHONDRIAL"/>
    <property type="match status" value="1"/>
</dbReference>
<proteinExistence type="inferred from homology"/>
<comment type="caution">
    <text evidence="6">The sequence shown here is derived from an EMBL/GenBank/DDBJ whole genome shotgun (WGS) entry which is preliminary data.</text>
</comment>
<dbReference type="AlphaFoldDB" id="R4XGB4"/>
<dbReference type="GO" id="GO:0006637">
    <property type="term" value="P:acyl-CoA metabolic process"/>
    <property type="evidence" value="ECO:0007669"/>
    <property type="project" value="TreeGrafter"/>
</dbReference>
<feature type="domain" description="HotDog ACOT-type" evidence="5">
    <location>
        <begin position="242"/>
        <end position="354"/>
    </location>
</feature>
<dbReference type="EMBL" id="CAHR02000084">
    <property type="protein sequence ID" value="CCG82424.1"/>
    <property type="molecule type" value="Genomic_DNA"/>
</dbReference>
<evidence type="ECO:0000256" key="3">
    <source>
        <dbReference type="ARBA" id="ARBA00022801"/>
    </source>
</evidence>
<dbReference type="GO" id="GO:0047617">
    <property type="term" value="F:fatty acyl-CoA hydrolase activity"/>
    <property type="evidence" value="ECO:0007669"/>
    <property type="project" value="TreeGrafter"/>
</dbReference>
<protein>
    <submittedName>
        <fullName evidence="6">Acyl-CoA thioester hydrolase</fullName>
    </submittedName>
</protein>